<dbReference type="InterPro" id="IPR017927">
    <property type="entry name" value="FAD-bd_FR_type"/>
</dbReference>
<comment type="subcellular location">
    <subcellularLocation>
        <location evidence="1">Membrane</location>
        <topology evidence="1">Multi-pass membrane protein</topology>
    </subcellularLocation>
</comment>
<dbReference type="HOGENOM" id="CLU_010365_8_1_1"/>
<comment type="similarity">
    <text evidence="2">Belongs to the ferric reductase (FRE) family.</text>
</comment>
<dbReference type="AlphaFoldDB" id="C8VKX7"/>
<dbReference type="InterPro" id="IPR013112">
    <property type="entry name" value="FAD-bd_8"/>
</dbReference>
<evidence type="ECO:0000256" key="9">
    <source>
        <dbReference type="ARBA" id="ARBA00023136"/>
    </source>
</evidence>
<evidence type="ECO:0000256" key="4">
    <source>
        <dbReference type="ARBA" id="ARBA00022692"/>
    </source>
</evidence>
<sequence>MSVGWRIYSFHLLRVPLFPQIQLRYQLNMDILVIYAITAGSVLVSLVAFRLLRLLSQWKSPILVLLSRHIIYPHVVARHRFLGPWSRLSVLTHLAYATVNSILVFFLNFSLENVSRRAGDLSLINMIFLLTSSHLSYSADLLGIPLRTYRQMHRASGWMAMALVVLHVGALVFNRKDGITRSDGQTLFPVIATACLAALSLIFLPFVRKFSYELSLRVHQALTIVSVYGIWKHLPQDKLLPRLYLYIGLSVFTGTSCLPVNVRAGQYVNLWLPGVSFWSWTQTHPFTVVSWSQGKQSELEFLVQPRSGLTATIARQMRVIGPDGYSCLALYSGPHGLSESVNNYETVLLIAGGAGLPAVIPYAKRLIYGYNTCTSHVRRVHLVWQAETREQLNDLLKEDVLDDGYILSISIYVEQGPPVREKLLFGKHERATLYQGAPDYATVVSTELSREKIEKLSPIRDNQGQVLLIVSAPGVLRDELRHIVRGHLHQRIKMVELEYQP</sequence>
<evidence type="ECO:0000256" key="2">
    <source>
        <dbReference type="ARBA" id="ARBA00006278"/>
    </source>
</evidence>
<feature type="transmembrane region" description="Helical" evidence="10">
    <location>
        <begin position="186"/>
        <end position="207"/>
    </location>
</feature>
<dbReference type="FunFam" id="3.40.50.80:FF:000071">
    <property type="entry name" value="Cell surface metalloreductase (FreA), putative"/>
    <property type="match status" value="1"/>
</dbReference>
<reference evidence="13" key="1">
    <citation type="journal article" date="2005" name="Nature">
        <title>Sequencing of Aspergillus nidulans and comparative analysis with A. fumigatus and A. oryzae.</title>
        <authorList>
            <person name="Galagan J.E."/>
            <person name="Calvo S.E."/>
            <person name="Cuomo C."/>
            <person name="Ma L.J."/>
            <person name="Wortman J.R."/>
            <person name="Batzoglou S."/>
            <person name="Lee S.I."/>
            <person name="Basturkmen M."/>
            <person name="Spevak C.C."/>
            <person name="Clutterbuck J."/>
            <person name="Kapitonov V."/>
            <person name="Jurka J."/>
            <person name="Scazzocchio C."/>
            <person name="Farman M."/>
            <person name="Butler J."/>
            <person name="Purcell S."/>
            <person name="Harris S."/>
            <person name="Braus G.H."/>
            <person name="Draht O."/>
            <person name="Busch S."/>
            <person name="D'Enfert C."/>
            <person name="Bouchier C."/>
            <person name="Goldman G.H."/>
            <person name="Bell-Pedersen D."/>
            <person name="Griffiths-Jones S."/>
            <person name="Doonan J.H."/>
            <person name="Yu J."/>
            <person name="Vienken K."/>
            <person name="Pain A."/>
            <person name="Freitag M."/>
            <person name="Selker E.U."/>
            <person name="Archer D.B."/>
            <person name="Penalva M.A."/>
            <person name="Oakley B.R."/>
            <person name="Momany M."/>
            <person name="Tanaka T."/>
            <person name="Kumagai T."/>
            <person name="Asai K."/>
            <person name="Machida M."/>
            <person name="Nierman W.C."/>
            <person name="Denning D.W."/>
            <person name="Caddick M."/>
            <person name="Hynes M."/>
            <person name="Paoletti M."/>
            <person name="Fischer R."/>
            <person name="Miller B."/>
            <person name="Dyer P."/>
            <person name="Sachs M.S."/>
            <person name="Osmani S.A."/>
            <person name="Birren B.W."/>
        </authorList>
    </citation>
    <scope>NUCLEOTIDE SEQUENCE [LARGE SCALE GENOMIC DNA]</scope>
    <source>
        <strain evidence="13">FGSC A4 / ATCC 38163 / CBS 112.46 / NRRL 194 / M139</strain>
    </source>
</reference>
<dbReference type="GO" id="GO:0006826">
    <property type="term" value="P:iron ion transport"/>
    <property type="evidence" value="ECO:0000318"/>
    <property type="project" value="GO_Central"/>
</dbReference>
<dbReference type="EMBL" id="BN001307">
    <property type="protein sequence ID" value="CBF84441.1"/>
    <property type="molecule type" value="Genomic_DNA"/>
</dbReference>
<dbReference type="GO" id="GO:0005886">
    <property type="term" value="C:plasma membrane"/>
    <property type="evidence" value="ECO:0000318"/>
    <property type="project" value="GO_Central"/>
</dbReference>
<dbReference type="OrthoDB" id="4494341at2759"/>
<feature type="transmembrane region" description="Helical" evidence="10">
    <location>
        <begin position="155"/>
        <end position="174"/>
    </location>
</feature>
<dbReference type="GO" id="GO:0000293">
    <property type="term" value="F:ferric-chelate reductase activity"/>
    <property type="evidence" value="ECO:0000318"/>
    <property type="project" value="GO_Central"/>
</dbReference>
<dbReference type="InParanoid" id="C8VKX7"/>
<organism evidence="12 13">
    <name type="scientific">Emericella nidulans (strain FGSC A4 / ATCC 38163 / CBS 112.46 / NRRL 194 / M139)</name>
    <name type="common">Aspergillus nidulans</name>
    <dbReference type="NCBI Taxonomy" id="227321"/>
    <lineage>
        <taxon>Eukaryota</taxon>
        <taxon>Fungi</taxon>
        <taxon>Dikarya</taxon>
        <taxon>Ascomycota</taxon>
        <taxon>Pezizomycotina</taxon>
        <taxon>Eurotiomycetes</taxon>
        <taxon>Eurotiomycetidae</taxon>
        <taxon>Eurotiales</taxon>
        <taxon>Aspergillaceae</taxon>
        <taxon>Aspergillus</taxon>
        <taxon>Aspergillus subgen. Nidulantes</taxon>
    </lineage>
</organism>
<keyword evidence="5" id="KW-0249">Electron transport</keyword>
<dbReference type="Gene3D" id="3.40.50.80">
    <property type="entry name" value="Nucleotide-binding domain of ferredoxin-NADP reductase (FNR) module"/>
    <property type="match status" value="1"/>
</dbReference>
<reference evidence="13" key="2">
    <citation type="journal article" date="2009" name="Fungal Genet. Biol.">
        <title>The 2008 update of the Aspergillus nidulans genome annotation: a community effort.</title>
        <authorList>
            <person name="Wortman J.R."/>
            <person name="Gilsenan J.M."/>
            <person name="Joardar V."/>
            <person name="Deegan J."/>
            <person name="Clutterbuck J."/>
            <person name="Andersen M.R."/>
            <person name="Archer D."/>
            <person name="Bencina M."/>
            <person name="Braus G."/>
            <person name="Coutinho P."/>
            <person name="von Dohren H."/>
            <person name="Doonan J."/>
            <person name="Driessen A.J."/>
            <person name="Durek P."/>
            <person name="Espeso E."/>
            <person name="Fekete E."/>
            <person name="Flipphi M."/>
            <person name="Estrada C.G."/>
            <person name="Geysens S."/>
            <person name="Goldman G."/>
            <person name="de Groot P.W."/>
            <person name="Hansen K."/>
            <person name="Harris S.D."/>
            <person name="Heinekamp T."/>
            <person name="Helmstaedt K."/>
            <person name="Henrissat B."/>
            <person name="Hofmann G."/>
            <person name="Homan T."/>
            <person name="Horio T."/>
            <person name="Horiuchi H."/>
            <person name="James S."/>
            <person name="Jones M."/>
            <person name="Karaffa L."/>
            <person name="Karanyi Z."/>
            <person name="Kato M."/>
            <person name="Keller N."/>
            <person name="Kelly D.E."/>
            <person name="Kiel J.A."/>
            <person name="Kim J.M."/>
            <person name="van der Klei I.J."/>
            <person name="Klis F.M."/>
            <person name="Kovalchuk A."/>
            <person name="Krasevec N."/>
            <person name="Kubicek C.P."/>
            <person name="Liu B."/>
            <person name="Maccabe A."/>
            <person name="Meyer V."/>
            <person name="Mirabito P."/>
            <person name="Miskei M."/>
            <person name="Mos M."/>
            <person name="Mullins J."/>
            <person name="Nelson D.R."/>
            <person name="Nielsen J."/>
            <person name="Oakley B.R."/>
            <person name="Osmani S.A."/>
            <person name="Pakula T."/>
            <person name="Paszewski A."/>
            <person name="Paulsen I."/>
            <person name="Pilsyk S."/>
            <person name="Pocsi I."/>
            <person name="Punt P.J."/>
            <person name="Ram A.F."/>
            <person name="Ren Q."/>
            <person name="Robellet X."/>
            <person name="Robson G."/>
            <person name="Seiboth B."/>
            <person name="van Solingen P."/>
            <person name="Specht T."/>
            <person name="Sun J."/>
            <person name="Taheri-Talesh N."/>
            <person name="Takeshita N."/>
            <person name="Ussery D."/>
            <person name="vanKuyk P.A."/>
            <person name="Visser H."/>
            <person name="van de Vondervoort P.J."/>
            <person name="de Vries R.P."/>
            <person name="Walton J."/>
            <person name="Xiang X."/>
            <person name="Xiong Y."/>
            <person name="Zeng A.P."/>
            <person name="Brandt B.W."/>
            <person name="Cornell M.J."/>
            <person name="van den Hondel C.A."/>
            <person name="Visser J."/>
            <person name="Oliver S.G."/>
            <person name="Turner G."/>
        </authorList>
    </citation>
    <scope>GENOME REANNOTATION</scope>
    <source>
        <strain evidence="13">FGSC A4 / ATCC 38163 / CBS 112.46 / NRRL 194 / M139</strain>
    </source>
</reference>
<dbReference type="PANTHER" id="PTHR32361:SF26">
    <property type="entry name" value="FAD-BINDING 8 DOMAIN-CONTAINING PROTEIN-RELATED"/>
    <property type="match status" value="1"/>
</dbReference>
<gene>
    <name evidence="12" type="ORF">ANIA_09023</name>
</gene>
<dbReference type="PANTHER" id="PTHR32361">
    <property type="entry name" value="FERRIC/CUPRIC REDUCTASE TRANSMEMBRANE COMPONENT"/>
    <property type="match status" value="1"/>
</dbReference>
<dbReference type="eggNOG" id="KOG0039">
    <property type="taxonomic scope" value="Eukaryota"/>
</dbReference>
<dbReference type="PROSITE" id="PS51384">
    <property type="entry name" value="FAD_FR"/>
    <property type="match status" value="1"/>
</dbReference>
<evidence type="ECO:0000313" key="13">
    <source>
        <dbReference type="Proteomes" id="UP000000560"/>
    </source>
</evidence>
<keyword evidence="4 10" id="KW-0812">Transmembrane</keyword>
<evidence type="ECO:0000256" key="7">
    <source>
        <dbReference type="ARBA" id="ARBA00023002"/>
    </source>
</evidence>
<feature type="transmembrane region" description="Helical" evidence="10">
    <location>
        <begin position="32"/>
        <end position="52"/>
    </location>
</feature>
<feature type="transmembrane region" description="Helical" evidence="10">
    <location>
        <begin position="123"/>
        <end position="143"/>
    </location>
</feature>
<accession>C8VKX7</accession>
<dbReference type="Proteomes" id="UP000000560">
    <property type="component" value="Chromosome VII"/>
</dbReference>
<dbReference type="OMA" id="KQDTMEL"/>
<evidence type="ECO:0000313" key="12">
    <source>
        <dbReference type="EMBL" id="CBF84441.1"/>
    </source>
</evidence>
<proteinExistence type="inferred from homology"/>
<evidence type="ECO:0000259" key="11">
    <source>
        <dbReference type="PROSITE" id="PS51384"/>
    </source>
</evidence>
<keyword evidence="8" id="KW-0406">Ion transport</keyword>
<dbReference type="GO" id="GO:0015677">
    <property type="term" value="P:copper ion import"/>
    <property type="evidence" value="ECO:0000318"/>
    <property type="project" value="GO_Central"/>
</dbReference>
<dbReference type="KEGG" id="ani:ANIA_09023"/>
<dbReference type="GeneID" id="2868225"/>
<dbReference type="InterPro" id="IPR013121">
    <property type="entry name" value="Fe_red_NAD-bd_6"/>
</dbReference>
<evidence type="ECO:0000256" key="5">
    <source>
        <dbReference type="ARBA" id="ARBA00022982"/>
    </source>
</evidence>
<keyword evidence="6 10" id="KW-1133">Transmembrane helix</keyword>
<keyword evidence="9 10" id="KW-0472">Membrane</keyword>
<evidence type="ECO:0000256" key="10">
    <source>
        <dbReference type="SAM" id="Phobius"/>
    </source>
</evidence>
<name>C8VKX7_EMENI</name>
<dbReference type="Pfam" id="PF08030">
    <property type="entry name" value="NAD_binding_6"/>
    <property type="match status" value="1"/>
</dbReference>
<evidence type="ECO:0000256" key="6">
    <source>
        <dbReference type="ARBA" id="ARBA00022989"/>
    </source>
</evidence>
<keyword evidence="3" id="KW-0813">Transport</keyword>
<dbReference type="SUPFAM" id="SSF52343">
    <property type="entry name" value="Ferredoxin reductase-like, C-terminal NADP-linked domain"/>
    <property type="match status" value="1"/>
</dbReference>
<keyword evidence="13" id="KW-1185">Reference proteome</keyword>
<protein>
    <submittedName>
        <fullName evidence="12">Metalloreductase, putative (AFU_orthologue AFUA_7G07120)</fullName>
    </submittedName>
</protein>
<keyword evidence="7" id="KW-0560">Oxidoreductase</keyword>
<evidence type="ECO:0000256" key="3">
    <source>
        <dbReference type="ARBA" id="ARBA00022448"/>
    </source>
</evidence>
<dbReference type="CDD" id="cd06186">
    <property type="entry name" value="NOX_Duox_like_FAD_NADP"/>
    <property type="match status" value="1"/>
</dbReference>
<dbReference type="InterPro" id="IPR039261">
    <property type="entry name" value="FNR_nucleotide-bd"/>
</dbReference>
<evidence type="ECO:0000256" key="8">
    <source>
        <dbReference type="ARBA" id="ARBA00023065"/>
    </source>
</evidence>
<dbReference type="Pfam" id="PF01794">
    <property type="entry name" value="Ferric_reduct"/>
    <property type="match status" value="1"/>
</dbReference>
<dbReference type="GO" id="GO:0006879">
    <property type="term" value="P:intracellular iron ion homeostasis"/>
    <property type="evidence" value="ECO:0000318"/>
    <property type="project" value="GO_Central"/>
</dbReference>
<dbReference type="InterPro" id="IPR051410">
    <property type="entry name" value="Ferric/Cupric_Reductase"/>
</dbReference>
<feature type="domain" description="FAD-binding FR-type" evidence="11">
    <location>
        <begin position="183"/>
        <end position="341"/>
    </location>
</feature>
<feature type="transmembrane region" description="Helical" evidence="10">
    <location>
        <begin position="88"/>
        <end position="111"/>
    </location>
</feature>
<evidence type="ECO:0000256" key="1">
    <source>
        <dbReference type="ARBA" id="ARBA00004141"/>
    </source>
</evidence>
<dbReference type="RefSeq" id="XP_682292.2">
    <property type="nucleotide sequence ID" value="XM_677200.2"/>
</dbReference>
<dbReference type="Pfam" id="PF08022">
    <property type="entry name" value="FAD_binding_8"/>
    <property type="match status" value="1"/>
</dbReference>
<dbReference type="STRING" id="227321.C8VKX7"/>
<dbReference type="InterPro" id="IPR013130">
    <property type="entry name" value="Fe3_Rdtase_TM_dom"/>
</dbReference>